<dbReference type="Pfam" id="PF05483">
    <property type="entry name" value="SCP-1"/>
    <property type="match status" value="1"/>
</dbReference>
<evidence type="ECO:0000256" key="6">
    <source>
        <dbReference type="ARBA" id="ARBA00023163"/>
    </source>
</evidence>
<evidence type="ECO:0000256" key="1">
    <source>
        <dbReference type="ARBA" id="ARBA00022723"/>
    </source>
</evidence>
<dbReference type="SUPFAM" id="SSF48508">
    <property type="entry name" value="Nuclear receptor ligand-binding domain"/>
    <property type="match status" value="1"/>
</dbReference>
<dbReference type="PROSITE" id="PS51843">
    <property type="entry name" value="NR_LBD"/>
    <property type="match status" value="1"/>
</dbReference>
<evidence type="ECO:0000259" key="11">
    <source>
        <dbReference type="PROSITE" id="PS51030"/>
    </source>
</evidence>
<feature type="domain" description="NR LBD" evidence="12">
    <location>
        <begin position="247"/>
        <end position="506"/>
    </location>
</feature>
<feature type="coiled-coil region" evidence="9">
    <location>
        <begin position="718"/>
        <end position="948"/>
    </location>
</feature>
<sequence>MANTYVTAPDGCCLAEQEQYYEQINYQLHDTDFQELPHCHYSTVQFPSGLPSPSLQRRFDTYNLNLQFSGGEYGLGYCELNKPTYMVALDAEDGYPGIKRSRLTHSSIQIKGQEELCVVCGDRASGYHYNALTCEGCKGKHKLEMPEIPVFTADITKNAVYRCKNGGHCEMDMYMRRKCQECRLKKCKAVGMLAECLLTEIQCKSKRLRKIFKQNSCYSNIRVEDEGADKVVSSGKMIQESVELTQEEYQLINNIVVAHQKYTVALEETEKFEYANPELSFLQLSETVVLHTQGLMDFTKGLPGFENLTKEDQTALCKESKTEVMFLHVAQLYSQKEGLSSTSEHAKGIAEEFITTLFYFYKRMSELNITNTEYALLAATIVFFSVANCNEEKMEKQKSVKLFVPPRLSSQVSAVKPHHSGGESNFFKNFSKCIEDDFGFPFVMTNLSKNGENNDSDSSLQKVSFLPMLEQVDNSDSNQHQEAPKESDFENSEPMSRLYSKLYKEAEKIKKWKVNVESELKQKESKLQENRKIIEAQRKAIQELQLNVIFQKMIVAFEELRVQAENSRLDMHFKCRVKEDYEKIQHLEEEYKKEVDDKEKQVSLLLLQSTEKENKMKDLTFLLEESRVKVNQLEEKTKLQNENLKESNEKQDHLTCELEDLKMSLQRSVSTQKALEEDLQIATKKIYQLTGEKEAQMEEFNKAKAAHAFVVTELKSTINNLKELLTAEQQGLEKSEDQLKILTVELEKKSSELEEMTNLKINKEVEIEELKEIVVEHQNLLEEKTQFEKIIEELKGTEQELTSLLQTREKKVHDLEIKLTIIGTSEQHYSKQVKELKTVLENEKNELETVREELKRKGDEVKCKLDKSEENCNNLRKQVENKSKHIEELQQENKALKKKGTAESKQLNVYEIKVSKLELDLEGAKQKFKEMTDSYQKEIEEKKILEKNLLGEVQKAQVIAEEAVKLQKEIDIRCQHKIAEMVALMEKHKHQYDKIVEERDSELGLYKSKEQEHSSMKASLEIELSNLKSELSSMKKQLEIEREEKEKLKREANKNTVTLKEKKDKKTQTSLLEMPETSYWKFDSKAAPSQNMYQNFTSSDHGKSKDKRDSQWTSAKSTSSTSLPKAYTVKTPTKLKSQQREDKNVAIEENNKKRKMVFEFDINSDSSETADLLSMVSEEETLKKLYKNNNPPTSHLCVRTPKKTPSSLTTPGPTLKFGTMRKMQEDRWAAIAKMDRKKKLKEAEKLFV</sequence>
<dbReference type="FunFam" id="3.30.50.10:FF:000125">
    <property type="entry name" value="FXRbeta"/>
    <property type="match status" value="1"/>
</dbReference>
<keyword evidence="2" id="KW-0863">Zinc-finger</keyword>
<dbReference type="GO" id="GO:0051878">
    <property type="term" value="P:lateral element assembly"/>
    <property type="evidence" value="ECO:0007669"/>
    <property type="project" value="TreeGrafter"/>
</dbReference>
<dbReference type="InterPro" id="IPR000536">
    <property type="entry name" value="Nucl_hrmn_rcpt_lig-bd"/>
</dbReference>
<dbReference type="GO" id="GO:0008270">
    <property type="term" value="F:zinc ion binding"/>
    <property type="evidence" value="ECO:0007669"/>
    <property type="project" value="UniProtKB-KW"/>
</dbReference>
<evidence type="ECO:0000313" key="13">
    <source>
        <dbReference type="EMBL" id="KAG8517690.1"/>
    </source>
</evidence>
<dbReference type="InterPro" id="IPR008827">
    <property type="entry name" value="SYCP1"/>
</dbReference>
<dbReference type="GO" id="GO:0043565">
    <property type="term" value="F:sequence-specific DNA binding"/>
    <property type="evidence" value="ECO:0007669"/>
    <property type="project" value="InterPro"/>
</dbReference>
<dbReference type="InterPro" id="IPR001723">
    <property type="entry name" value="Nuclear_hrmn_rcpt"/>
</dbReference>
<dbReference type="GO" id="GO:0003690">
    <property type="term" value="F:double-stranded DNA binding"/>
    <property type="evidence" value="ECO:0007669"/>
    <property type="project" value="TreeGrafter"/>
</dbReference>
<evidence type="ECO:0000259" key="12">
    <source>
        <dbReference type="PROSITE" id="PS51843"/>
    </source>
</evidence>
<evidence type="ECO:0000256" key="3">
    <source>
        <dbReference type="ARBA" id="ARBA00022833"/>
    </source>
</evidence>
<dbReference type="PRINTS" id="PR00398">
    <property type="entry name" value="STRDHORMONER"/>
</dbReference>
<dbReference type="GO" id="GO:0000711">
    <property type="term" value="P:meiotic DNA repair synthesis"/>
    <property type="evidence" value="ECO:0007669"/>
    <property type="project" value="TreeGrafter"/>
</dbReference>
<keyword evidence="5" id="KW-0238">DNA-binding</keyword>
<comment type="caution">
    <text evidence="13">The sequence shown here is derived from an EMBL/GenBank/DDBJ whole genome shotgun (WGS) entry which is preliminary data.</text>
</comment>
<feature type="compositionally biased region" description="Basic and acidic residues" evidence="10">
    <location>
        <begin position="1138"/>
        <end position="1148"/>
    </location>
</feature>
<evidence type="ECO:0000313" key="14">
    <source>
        <dbReference type="Proteomes" id="UP000700334"/>
    </source>
</evidence>
<keyword evidence="6" id="KW-0804">Transcription</keyword>
<dbReference type="InterPro" id="IPR035500">
    <property type="entry name" value="NHR-like_dom_sf"/>
</dbReference>
<evidence type="ECO:0000256" key="5">
    <source>
        <dbReference type="ARBA" id="ARBA00023125"/>
    </source>
</evidence>
<accession>A0A8J6AI56</accession>
<keyword evidence="4" id="KW-0805">Transcription regulation</keyword>
<proteinExistence type="predicted"/>
<organism evidence="13 14">
    <name type="scientific">Galemys pyrenaicus</name>
    <name type="common">Iberian desman</name>
    <name type="synonym">Pyrenean desman</name>
    <dbReference type="NCBI Taxonomy" id="202257"/>
    <lineage>
        <taxon>Eukaryota</taxon>
        <taxon>Metazoa</taxon>
        <taxon>Chordata</taxon>
        <taxon>Craniata</taxon>
        <taxon>Vertebrata</taxon>
        <taxon>Euteleostomi</taxon>
        <taxon>Mammalia</taxon>
        <taxon>Eutheria</taxon>
        <taxon>Laurasiatheria</taxon>
        <taxon>Eulipotyphla</taxon>
        <taxon>Talpidae</taxon>
        <taxon>Galemys</taxon>
    </lineage>
</organism>
<dbReference type="AlphaFoldDB" id="A0A8J6AI56"/>
<dbReference type="PRINTS" id="PR00047">
    <property type="entry name" value="STROIDFINGER"/>
</dbReference>
<evidence type="ECO:0000256" key="4">
    <source>
        <dbReference type="ARBA" id="ARBA00023015"/>
    </source>
</evidence>
<dbReference type="SUPFAM" id="SSF57716">
    <property type="entry name" value="Glucocorticoid receptor-like (DNA-binding domain)"/>
    <property type="match status" value="1"/>
</dbReference>
<feature type="region of interest" description="Disordered" evidence="10">
    <location>
        <begin position="474"/>
        <end position="493"/>
    </location>
</feature>
<keyword evidence="8" id="KW-0539">Nucleus</keyword>
<feature type="coiled-coil region" evidence="9">
    <location>
        <begin position="1010"/>
        <end position="1065"/>
    </location>
</feature>
<dbReference type="OrthoDB" id="10064612at2759"/>
<dbReference type="PANTHER" id="PTHR46918">
    <property type="entry name" value="SYNAPTONEMAL COMPLEX PROTEIN 1"/>
    <property type="match status" value="1"/>
</dbReference>
<dbReference type="GO" id="GO:0051026">
    <property type="term" value="P:chiasma assembly"/>
    <property type="evidence" value="ECO:0007669"/>
    <property type="project" value="TreeGrafter"/>
</dbReference>
<keyword evidence="3" id="KW-0862">Zinc</keyword>
<keyword evidence="1" id="KW-0479">Metal-binding</keyword>
<keyword evidence="9" id="KW-0175">Coiled coil</keyword>
<dbReference type="GO" id="GO:0001673">
    <property type="term" value="C:male germ cell nucleus"/>
    <property type="evidence" value="ECO:0007669"/>
    <property type="project" value="TreeGrafter"/>
</dbReference>
<feature type="domain" description="Nuclear receptor" evidence="11">
    <location>
        <begin position="114"/>
        <end position="199"/>
    </location>
</feature>
<dbReference type="GO" id="GO:0000802">
    <property type="term" value="C:transverse filament"/>
    <property type="evidence" value="ECO:0007669"/>
    <property type="project" value="TreeGrafter"/>
</dbReference>
<protein>
    <submittedName>
        <fullName evidence="13">Synaptonemal complex protein 1</fullName>
    </submittedName>
</protein>
<dbReference type="PROSITE" id="PS51030">
    <property type="entry name" value="NUCLEAR_REC_DBD_2"/>
    <property type="match status" value="1"/>
</dbReference>
<keyword evidence="7" id="KW-0675">Receptor</keyword>
<feature type="compositionally biased region" description="Polar residues" evidence="10">
    <location>
        <begin position="1111"/>
        <end position="1123"/>
    </location>
</feature>
<dbReference type="GO" id="GO:0000801">
    <property type="term" value="C:central element"/>
    <property type="evidence" value="ECO:0007669"/>
    <property type="project" value="TreeGrafter"/>
</dbReference>
<gene>
    <name evidence="13" type="ORF">J0S82_015761</name>
</gene>
<dbReference type="InterPro" id="IPR001628">
    <property type="entry name" value="Znf_hrmn_rcpt"/>
</dbReference>
<feature type="coiled-coil region" evidence="9">
    <location>
        <begin position="577"/>
        <end position="664"/>
    </location>
</feature>
<dbReference type="Pfam" id="PF00105">
    <property type="entry name" value="zf-C4"/>
    <property type="match status" value="1"/>
</dbReference>
<evidence type="ECO:0000256" key="9">
    <source>
        <dbReference type="SAM" id="Coils"/>
    </source>
</evidence>
<dbReference type="EMBL" id="JAGFMF010011645">
    <property type="protein sequence ID" value="KAG8517690.1"/>
    <property type="molecule type" value="Genomic_DNA"/>
</dbReference>
<evidence type="ECO:0000256" key="2">
    <source>
        <dbReference type="ARBA" id="ARBA00022771"/>
    </source>
</evidence>
<keyword evidence="14" id="KW-1185">Reference proteome</keyword>
<dbReference type="Proteomes" id="UP000700334">
    <property type="component" value="Unassembled WGS sequence"/>
</dbReference>
<dbReference type="Gene3D" id="1.10.565.10">
    <property type="entry name" value="Retinoid X Receptor"/>
    <property type="match status" value="1"/>
</dbReference>
<dbReference type="Gene3D" id="3.30.50.10">
    <property type="entry name" value="Erythroid Transcription Factor GATA-1, subunit A"/>
    <property type="match status" value="1"/>
</dbReference>
<dbReference type="InterPro" id="IPR013088">
    <property type="entry name" value="Znf_NHR/GATA"/>
</dbReference>
<reference evidence="13" key="1">
    <citation type="journal article" date="2021" name="Evol. Appl.">
        <title>The genome of the Pyrenean desman and the effects of bottlenecks and inbreeding on the genomic landscape of an endangered species.</title>
        <authorList>
            <person name="Escoda L."/>
            <person name="Castresana J."/>
        </authorList>
    </citation>
    <scope>NUCLEOTIDE SEQUENCE</scope>
    <source>
        <strain evidence="13">IBE-C5619</strain>
    </source>
</reference>
<evidence type="ECO:0000256" key="10">
    <source>
        <dbReference type="SAM" id="MobiDB-lite"/>
    </source>
</evidence>
<dbReference type="SMART" id="SM00399">
    <property type="entry name" value="ZnF_C4"/>
    <property type="match status" value="1"/>
</dbReference>
<evidence type="ECO:0000256" key="7">
    <source>
        <dbReference type="ARBA" id="ARBA00023170"/>
    </source>
</evidence>
<feature type="region of interest" description="Disordered" evidence="10">
    <location>
        <begin position="1092"/>
        <end position="1148"/>
    </location>
</feature>
<dbReference type="PANTHER" id="PTHR46918:SF1">
    <property type="entry name" value="SYNAPTONEMAL COMPLEX PROTEIN 1"/>
    <property type="match status" value="1"/>
</dbReference>
<evidence type="ECO:0000256" key="8">
    <source>
        <dbReference type="ARBA" id="ARBA00023242"/>
    </source>
</evidence>
<feature type="coiled-coil region" evidence="9">
    <location>
        <begin position="513"/>
        <end position="547"/>
    </location>
</feature>
<dbReference type="GO" id="GO:0003700">
    <property type="term" value="F:DNA-binding transcription factor activity"/>
    <property type="evidence" value="ECO:0007669"/>
    <property type="project" value="InterPro"/>
</dbReference>
<name>A0A8J6AI56_GALPY</name>
<feature type="compositionally biased region" description="Basic and acidic residues" evidence="10">
    <location>
        <begin position="1100"/>
        <end position="1110"/>
    </location>
</feature>